<sequence length="55" mass="6473">RRAGPGIEMGLTTSKLVVAQPMHCFNWELPYDMSLDDLDMSENFNLYFLPRYFIE</sequence>
<organism evidence="1 2">
    <name type="scientific">Trifolium medium</name>
    <dbReference type="NCBI Taxonomy" id="97028"/>
    <lineage>
        <taxon>Eukaryota</taxon>
        <taxon>Viridiplantae</taxon>
        <taxon>Streptophyta</taxon>
        <taxon>Embryophyta</taxon>
        <taxon>Tracheophyta</taxon>
        <taxon>Spermatophyta</taxon>
        <taxon>Magnoliopsida</taxon>
        <taxon>eudicotyledons</taxon>
        <taxon>Gunneridae</taxon>
        <taxon>Pentapetalae</taxon>
        <taxon>rosids</taxon>
        <taxon>fabids</taxon>
        <taxon>Fabales</taxon>
        <taxon>Fabaceae</taxon>
        <taxon>Papilionoideae</taxon>
        <taxon>50 kb inversion clade</taxon>
        <taxon>NPAAA clade</taxon>
        <taxon>Hologalegina</taxon>
        <taxon>IRL clade</taxon>
        <taxon>Trifolieae</taxon>
        <taxon>Trifolium</taxon>
    </lineage>
</organism>
<reference evidence="1 2" key="1">
    <citation type="journal article" date="2018" name="Front. Plant Sci.">
        <title>Red Clover (Trifolium pratense) and Zigzag Clover (T. medium) - A Picture of Genomic Similarities and Differences.</title>
        <authorList>
            <person name="Dluhosova J."/>
            <person name="Istvanek J."/>
            <person name="Nedelnik J."/>
            <person name="Repkova J."/>
        </authorList>
    </citation>
    <scope>NUCLEOTIDE SEQUENCE [LARGE SCALE GENOMIC DNA]</scope>
    <source>
        <strain evidence="2">cv. 10/8</strain>
        <tissue evidence="1">Leaf</tissue>
    </source>
</reference>
<dbReference type="AlphaFoldDB" id="A0A392NXX9"/>
<name>A0A392NXX9_9FABA</name>
<dbReference type="EMBL" id="LXQA010054334">
    <property type="protein sequence ID" value="MCI04110.1"/>
    <property type="molecule type" value="Genomic_DNA"/>
</dbReference>
<protein>
    <submittedName>
        <fullName evidence="1">Cytochrome P450</fullName>
    </submittedName>
</protein>
<feature type="non-terminal residue" evidence="1">
    <location>
        <position position="1"/>
    </location>
</feature>
<keyword evidence="2" id="KW-1185">Reference proteome</keyword>
<accession>A0A392NXX9</accession>
<dbReference type="Proteomes" id="UP000265520">
    <property type="component" value="Unassembled WGS sequence"/>
</dbReference>
<proteinExistence type="predicted"/>
<comment type="caution">
    <text evidence="1">The sequence shown here is derived from an EMBL/GenBank/DDBJ whole genome shotgun (WGS) entry which is preliminary data.</text>
</comment>
<evidence type="ECO:0000313" key="1">
    <source>
        <dbReference type="EMBL" id="MCI04110.1"/>
    </source>
</evidence>
<evidence type="ECO:0000313" key="2">
    <source>
        <dbReference type="Proteomes" id="UP000265520"/>
    </source>
</evidence>